<comment type="caution">
    <text evidence="1">The sequence shown here is derived from an EMBL/GenBank/DDBJ whole genome shotgun (WGS) entry which is preliminary data.</text>
</comment>
<organism evidence="1 2">
    <name type="scientific">Ilyodon furcidens</name>
    <name type="common">goldbreast splitfin</name>
    <dbReference type="NCBI Taxonomy" id="33524"/>
    <lineage>
        <taxon>Eukaryota</taxon>
        <taxon>Metazoa</taxon>
        <taxon>Chordata</taxon>
        <taxon>Craniata</taxon>
        <taxon>Vertebrata</taxon>
        <taxon>Euteleostomi</taxon>
        <taxon>Actinopterygii</taxon>
        <taxon>Neopterygii</taxon>
        <taxon>Teleostei</taxon>
        <taxon>Neoteleostei</taxon>
        <taxon>Acanthomorphata</taxon>
        <taxon>Ovalentaria</taxon>
        <taxon>Atherinomorphae</taxon>
        <taxon>Cyprinodontiformes</taxon>
        <taxon>Goodeidae</taxon>
        <taxon>Ilyodon</taxon>
    </lineage>
</organism>
<dbReference type="Proteomes" id="UP001482620">
    <property type="component" value="Unassembled WGS sequence"/>
</dbReference>
<reference evidence="1 2" key="1">
    <citation type="submission" date="2021-06" db="EMBL/GenBank/DDBJ databases">
        <authorList>
            <person name="Palmer J.M."/>
        </authorList>
    </citation>
    <scope>NUCLEOTIDE SEQUENCE [LARGE SCALE GENOMIC DNA]</scope>
    <source>
        <strain evidence="2">if_2019</strain>
        <tissue evidence="1">Muscle</tissue>
    </source>
</reference>
<gene>
    <name evidence="1" type="ORF">ILYODFUR_013170</name>
</gene>
<dbReference type="EMBL" id="JAHRIQ010082157">
    <property type="protein sequence ID" value="MEQ2247835.1"/>
    <property type="molecule type" value="Genomic_DNA"/>
</dbReference>
<protein>
    <submittedName>
        <fullName evidence="1">Uncharacterized protein</fullName>
    </submittedName>
</protein>
<proteinExistence type="predicted"/>
<evidence type="ECO:0000313" key="1">
    <source>
        <dbReference type="EMBL" id="MEQ2247835.1"/>
    </source>
</evidence>
<name>A0ABV0UTW0_9TELE</name>
<keyword evidence="2" id="KW-1185">Reference proteome</keyword>
<sequence>MQFLRQKHSVVTALITLKANKQRLLSTDSKPSLGYLSRTDLCVCIISKSKHSFRQATINNPKALVNAADGSLAQSLKVSWVFFSLFTIVSTWQELCMSNSWGCPDLPVQETFLAG</sequence>
<accession>A0ABV0UTW0</accession>
<evidence type="ECO:0000313" key="2">
    <source>
        <dbReference type="Proteomes" id="UP001482620"/>
    </source>
</evidence>